<evidence type="ECO:0000313" key="6">
    <source>
        <dbReference type="EMBL" id="THV29026.1"/>
    </source>
</evidence>
<dbReference type="GO" id="GO:0052816">
    <property type="term" value="F:long-chain fatty acyl-CoA hydrolase activity"/>
    <property type="evidence" value="ECO:0007669"/>
    <property type="project" value="TreeGrafter"/>
</dbReference>
<reference evidence="6 7" key="1">
    <citation type="journal article" date="2018" name="Int. J. Syst. Evol. Microbiol.">
        <title>Glycomyces paridis sp. nov., isolated from the medicinal plant Paris polyphylla.</title>
        <authorList>
            <person name="Fang X.M."/>
            <person name="Bai J.L."/>
            <person name="Su J."/>
            <person name="Zhao L.L."/>
            <person name="Liu H.Y."/>
            <person name="Ma B.P."/>
            <person name="Zhang Y.Q."/>
            <person name="Yu L.Y."/>
        </authorList>
    </citation>
    <scope>NUCLEOTIDE SEQUENCE [LARGE SCALE GENOMIC DNA]</scope>
    <source>
        <strain evidence="6 7">CPCC 204357</strain>
    </source>
</reference>
<keyword evidence="2 3" id="KW-0378">Hydrolase</keyword>
<dbReference type="Pfam" id="PF03061">
    <property type="entry name" value="4HBT"/>
    <property type="match status" value="1"/>
</dbReference>
<dbReference type="AlphaFoldDB" id="A0A4V4HP85"/>
<dbReference type="CDD" id="cd03442">
    <property type="entry name" value="BFIT_BACH"/>
    <property type="match status" value="1"/>
</dbReference>
<name>A0A4V4HP85_9ACTN</name>
<dbReference type="Gene3D" id="3.10.129.10">
    <property type="entry name" value="Hotdog Thioesterase"/>
    <property type="match status" value="1"/>
</dbReference>
<comment type="caution">
    <text evidence="6">The sequence shown here is derived from an EMBL/GenBank/DDBJ whole genome shotgun (WGS) entry which is preliminary data.</text>
</comment>
<dbReference type="Proteomes" id="UP000305792">
    <property type="component" value="Unassembled WGS sequence"/>
</dbReference>
<dbReference type="GO" id="GO:0009062">
    <property type="term" value="P:fatty acid catabolic process"/>
    <property type="evidence" value="ECO:0007669"/>
    <property type="project" value="TreeGrafter"/>
</dbReference>
<dbReference type="GO" id="GO:0006637">
    <property type="term" value="P:acyl-CoA metabolic process"/>
    <property type="evidence" value="ECO:0007669"/>
    <property type="project" value="TreeGrafter"/>
</dbReference>
<dbReference type="EMBL" id="STGX01000006">
    <property type="protein sequence ID" value="THV29026.1"/>
    <property type="molecule type" value="Genomic_DNA"/>
</dbReference>
<dbReference type="InterPro" id="IPR006683">
    <property type="entry name" value="Thioestr_dom"/>
</dbReference>
<dbReference type="InterPro" id="IPR040170">
    <property type="entry name" value="Cytosol_ACT"/>
</dbReference>
<sequence>MAQAGPTIADVVFPDQLNHRGTLFGGAAIALMDRAAFVAASREARTDVVCAGADAIVFTHPIAPGDLVEATAAVERRGRRSMTVSVVVVAEALRTGERREAVRGTFHMVAAEPLETTAPGPGPAAGGEPAPAAGVRSGARRPDTAAPATVEEPSPAAGTRPGAPVPASLQSDTHAPQGETE</sequence>
<evidence type="ECO:0000313" key="7">
    <source>
        <dbReference type="Proteomes" id="UP000305792"/>
    </source>
</evidence>
<evidence type="ECO:0000256" key="2">
    <source>
        <dbReference type="ARBA" id="ARBA00022801"/>
    </source>
</evidence>
<protein>
    <recommendedName>
        <fullName evidence="5">HotDog ACOT-type domain-containing protein</fullName>
    </recommendedName>
</protein>
<dbReference type="InterPro" id="IPR033120">
    <property type="entry name" value="HOTDOG_ACOT"/>
</dbReference>
<dbReference type="PANTHER" id="PTHR11049:SF24">
    <property type="entry name" value="CYTOSOLIC ACYL COENZYME A THIOESTER HYDROLASE"/>
    <property type="match status" value="1"/>
</dbReference>
<dbReference type="InterPro" id="IPR029069">
    <property type="entry name" value="HotDog_dom_sf"/>
</dbReference>
<comment type="similarity">
    <text evidence="1">Belongs to the acyl coenzyme A hydrolase family.</text>
</comment>
<feature type="region of interest" description="Disordered" evidence="4">
    <location>
        <begin position="112"/>
        <end position="181"/>
    </location>
</feature>
<dbReference type="RefSeq" id="WP_136529520.1">
    <property type="nucleotide sequence ID" value="NZ_STGX01000006.1"/>
</dbReference>
<dbReference type="PROSITE" id="PS51770">
    <property type="entry name" value="HOTDOG_ACOT"/>
    <property type="match status" value="1"/>
</dbReference>
<proteinExistence type="inferred from homology"/>
<evidence type="ECO:0000256" key="1">
    <source>
        <dbReference type="ARBA" id="ARBA00010458"/>
    </source>
</evidence>
<gene>
    <name evidence="6" type="ORF">E9998_09765</name>
</gene>
<dbReference type="SUPFAM" id="SSF54637">
    <property type="entry name" value="Thioesterase/thiol ester dehydrase-isomerase"/>
    <property type="match status" value="1"/>
</dbReference>
<accession>A0A4V4HP85</accession>
<feature type="domain" description="HotDog ACOT-type" evidence="5">
    <location>
        <begin position="2"/>
        <end position="114"/>
    </location>
</feature>
<evidence type="ECO:0000256" key="3">
    <source>
        <dbReference type="PROSITE-ProRule" id="PRU01106"/>
    </source>
</evidence>
<dbReference type="OrthoDB" id="8894489at2"/>
<evidence type="ECO:0000259" key="5">
    <source>
        <dbReference type="PROSITE" id="PS51770"/>
    </source>
</evidence>
<keyword evidence="7" id="KW-1185">Reference proteome</keyword>
<dbReference type="GO" id="GO:0005829">
    <property type="term" value="C:cytosol"/>
    <property type="evidence" value="ECO:0007669"/>
    <property type="project" value="TreeGrafter"/>
</dbReference>
<organism evidence="6 7">
    <name type="scientific">Glycomyces paridis</name>
    <dbReference type="NCBI Taxonomy" id="2126555"/>
    <lineage>
        <taxon>Bacteria</taxon>
        <taxon>Bacillati</taxon>
        <taxon>Actinomycetota</taxon>
        <taxon>Actinomycetes</taxon>
        <taxon>Glycomycetales</taxon>
        <taxon>Glycomycetaceae</taxon>
        <taxon>Glycomyces</taxon>
    </lineage>
</organism>
<evidence type="ECO:0000256" key="4">
    <source>
        <dbReference type="SAM" id="MobiDB-lite"/>
    </source>
</evidence>
<dbReference type="PANTHER" id="PTHR11049">
    <property type="entry name" value="ACYL COENZYME A THIOESTER HYDROLASE"/>
    <property type="match status" value="1"/>
</dbReference>